<name>A0A9D9DSB9_9BACT</name>
<feature type="transmembrane region" description="Helical" evidence="1">
    <location>
        <begin position="360"/>
        <end position="379"/>
    </location>
</feature>
<keyword evidence="1" id="KW-0472">Membrane</keyword>
<keyword evidence="1" id="KW-0812">Transmembrane</keyword>
<feature type="transmembrane region" description="Helical" evidence="1">
    <location>
        <begin position="200"/>
        <end position="221"/>
    </location>
</feature>
<dbReference type="EMBL" id="JADIND010000203">
    <property type="protein sequence ID" value="MBO8431551.1"/>
    <property type="molecule type" value="Genomic_DNA"/>
</dbReference>
<organism evidence="2 3">
    <name type="scientific">Candidatus Scatousia excrementipullorum</name>
    <dbReference type="NCBI Taxonomy" id="2840936"/>
    <lineage>
        <taxon>Bacteria</taxon>
        <taxon>Candidatus Scatousia</taxon>
    </lineage>
</organism>
<protein>
    <submittedName>
        <fullName evidence="2">Glycosyltransferase family 39 protein</fullName>
    </submittedName>
</protein>
<gene>
    <name evidence="2" type="ORF">IAC76_09215</name>
</gene>
<feature type="transmembrane region" description="Helical" evidence="1">
    <location>
        <begin position="108"/>
        <end position="128"/>
    </location>
</feature>
<reference evidence="2" key="1">
    <citation type="submission" date="2020-10" db="EMBL/GenBank/DDBJ databases">
        <authorList>
            <person name="Gilroy R."/>
        </authorList>
    </citation>
    <scope>NUCLEOTIDE SEQUENCE</scope>
    <source>
        <strain evidence="2">10192</strain>
    </source>
</reference>
<sequence>MRDFYLKHKPLIMLWLLCIIALIIFTGHYTNLLFDVGREVYYPERILEGKVLYKDLFVIYGPFSYLWNALLYKIFSVNLGTLYFSGAVCSVGIVSGIYLIAKKFLNTSLSFAIAFFTVATGVCSVNLFNFTFPYSQAMLYGTLSFLYSLYFLIKYKESGCTKFFYLSAFLAGLAAANKYEFVIYAGVLFVAALFTRNKTVILNFITTFLAIPVICFGILFLQGLRLDHLIQAAHEISNLMNAETLKYFYLTQGVFFNPNALPVWGISILKTGIPFAAILLSYGIYDKNKVLSVTLMTLCLITAYFLCNPAVFVFLIPLLVIVSICCIKKFNGNINLLLLILSALAVSLKSFWGLTPMNYGNYYVSIILIAFFGIFFLLIDKKYQNPTAVFIVVIGLCFFNSNIYQRVYLTGKISSPHGTIYTFENQAQSANEVLSELNNYEQGVRAFIYPEGLLLNFLSKNNIKSDDYYNSLLPLYEESMGERKFTENLNKAKPELVIFNNQSTKDYYYNYICTDYALNFYSAVQKDYEKINYIKGETSYMIYQRKK</sequence>
<comment type="caution">
    <text evidence="2">The sequence shown here is derived from an EMBL/GenBank/DDBJ whole genome shotgun (WGS) entry which is preliminary data.</text>
</comment>
<feature type="transmembrane region" description="Helical" evidence="1">
    <location>
        <begin position="263"/>
        <end position="285"/>
    </location>
</feature>
<evidence type="ECO:0000256" key="1">
    <source>
        <dbReference type="SAM" id="Phobius"/>
    </source>
</evidence>
<evidence type="ECO:0000313" key="2">
    <source>
        <dbReference type="EMBL" id="MBO8431551.1"/>
    </source>
</evidence>
<reference evidence="2" key="2">
    <citation type="journal article" date="2021" name="PeerJ">
        <title>Extensive microbial diversity within the chicken gut microbiome revealed by metagenomics and culture.</title>
        <authorList>
            <person name="Gilroy R."/>
            <person name="Ravi A."/>
            <person name="Getino M."/>
            <person name="Pursley I."/>
            <person name="Horton D.L."/>
            <person name="Alikhan N.F."/>
            <person name="Baker D."/>
            <person name="Gharbi K."/>
            <person name="Hall N."/>
            <person name="Watson M."/>
            <person name="Adriaenssens E.M."/>
            <person name="Foster-Nyarko E."/>
            <person name="Jarju S."/>
            <person name="Secka A."/>
            <person name="Antonio M."/>
            <person name="Oren A."/>
            <person name="Chaudhuri R.R."/>
            <person name="La Ragione R."/>
            <person name="Hildebrand F."/>
            <person name="Pallen M.J."/>
        </authorList>
    </citation>
    <scope>NUCLEOTIDE SEQUENCE</scope>
    <source>
        <strain evidence="2">10192</strain>
    </source>
</reference>
<feature type="transmembrane region" description="Helical" evidence="1">
    <location>
        <begin position="81"/>
        <end position="101"/>
    </location>
</feature>
<dbReference type="AlphaFoldDB" id="A0A9D9DSB9"/>
<feature type="transmembrane region" description="Helical" evidence="1">
    <location>
        <begin position="12"/>
        <end position="34"/>
    </location>
</feature>
<feature type="transmembrane region" description="Helical" evidence="1">
    <location>
        <begin position="134"/>
        <end position="153"/>
    </location>
</feature>
<feature type="transmembrane region" description="Helical" evidence="1">
    <location>
        <begin position="165"/>
        <end position="194"/>
    </location>
</feature>
<keyword evidence="1" id="KW-1133">Transmembrane helix</keyword>
<feature type="transmembrane region" description="Helical" evidence="1">
    <location>
        <begin position="386"/>
        <end position="404"/>
    </location>
</feature>
<evidence type="ECO:0000313" key="3">
    <source>
        <dbReference type="Proteomes" id="UP000823632"/>
    </source>
</evidence>
<dbReference type="Proteomes" id="UP000823632">
    <property type="component" value="Unassembled WGS sequence"/>
</dbReference>
<accession>A0A9D9DSB9</accession>
<feature type="transmembrane region" description="Helical" evidence="1">
    <location>
        <begin position="334"/>
        <end position="354"/>
    </location>
</feature>
<feature type="transmembrane region" description="Helical" evidence="1">
    <location>
        <begin position="291"/>
        <end position="322"/>
    </location>
</feature>
<proteinExistence type="predicted"/>